<evidence type="ECO:0000313" key="3">
    <source>
        <dbReference type="Proteomes" id="UP001293593"/>
    </source>
</evidence>
<accession>A0AAE1MHF7</accession>
<keyword evidence="1" id="KW-0472">Membrane</keyword>
<dbReference type="AlphaFoldDB" id="A0AAE1MHF7"/>
<keyword evidence="1" id="KW-1133">Transmembrane helix</keyword>
<gene>
    <name evidence="2" type="ORF">QN277_026162</name>
</gene>
<evidence type="ECO:0000256" key="1">
    <source>
        <dbReference type="SAM" id="Phobius"/>
    </source>
</evidence>
<comment type="caution">
    <text evidence="2">The sequence shown here is derived from an EMBL/GenBank/DDBJ whole genome shotgun (WGS) entry which is preliminary data.</text>
</comment>
<dbReference type="Proteomes" id="UP001293593">
    <property type="component" value="Unassembled WGS sequence"/>
</dbReference>
<dbReference type="EMBL" id="JAWXYG010000008">
    <property type="protein sequence ID" value="KAK4265060.1"/>
    <property type="molecule type" value="Genomic_DNA"/>
</dbReference>
<feature type="transmembrane region" description="Helical" evidence="1">
    <location>
        <begin position="100"/>
        <end position="123"/>
    </location>
</feature>
<keyword evidence="1" id="KW-0812">Transmembrane</keyword>
<organism evidence="2 3">
    <name type="scientific">Acacia crassicarpa</name>
    <name type="common">northern wattle</name>
    <dbReference type="NCBI Taxonomy" id="499986"/>
    <lineage>
        <taxon>Eukaryota</taxon>
        <taxon>Viridiplantae</taxon>
        <taxon>Streptophyta</taxon>
        <taxon>Embryophyta</taxon>
        <taxon>Tracheophyta</taxon>
        <taxon>Spermatophyta</taxon>
        <taxon>Magnoliopsida</taxon>
        <taxon>eudicotyledons</taxon>
        <taxon>Gunneridae</taxon>
        <taxon>Pentapetalae</taxon>
        <taxon>rosids</taxon>
        <taxon>fabids</taxon>
        <taxon>Fabales</taxon>
        <taxon>Fabaceae</taxon>
        <taxon>Caesalpinioideae</taxon>
        <taxon>mimosoid clade</taxon>
        <taxon>Acacieae</taxon>
        <taxon>Acacia</taxon>
    </lineage>
</organism>
<keyword evidence="3" id="KW-1185">Reference proteome</keyword>
<evidence type="ECO:0000313" key="2">
    <source>
        <dbReference type="EMBL" id="KAK4265060.1"/>
    </source>
</evidence>
<proteinExistence type="predicted"/>
<name>A0AAE1MHF7_9FABA</name>
<reference evidence="2" key="1">
    <citation type="submission" date="2023-10" db="EMBL/GenBank/DDBJ databases">
        <title>Chromosome-level genome of the transformable northern wattle, Acacia crassicarpa.</title>
        <authorList>
            <person name="Massaro I."/>
            <person name="Sinha N.R."/>
            <person name="Poethig S."/>
            <person name="Leichty A.R."/>
        </authorList>
    </citation>
    <scope>NUCLEOTIDE SEQUENCE</scope>
    <source>
        <strain evidence="2">Acra3RX</strain>
        <tissue evidence="2">Leaf</tissue>
    </source>
</reference>
<sequence>MPQSLTLEESSLPMATAAENNYYLPFCDFGREDRGDVPEPIRSANNLSYYLAVSPPKHWASWPSSSQLPSKESRNLDLTSDQILVPSEVTGMPLNNGFNVFGIVPFTVVVLMDYVFFVITLNFRRSLLEEFYHL</sequence>
<protein>
    <submittedName>
        <fullName evidence="2">Uncharacterized protein</fullName>
    </submittedName>
</protein>